<evidence type="ECO:0000313" key="1">
    <source>
        <dbReference type="EMBL" id="GAA51563.1"/>
    </source>
</evidence>
<reference evidence="1" key="1">
    <citation type="journal article" date="2011" name="Genome Biol.">
        <title>The draft genome of the carcinogenic human liver fluke Clonorchis sinensis.</title>
        <authorList>
            <person name="Wang X."/>
            <person name="Chen W."/>
            <person name="Huang Y."/>
            <person name="Sun J."/>
            <person name="Men J."/>
            <person name="Liu H."/>
            <person name="Luo F."/>
            <person name="Guo L."/>
            <person name="Lv X."/>
            <person name="Deng C."/>
            <person name="Zhou C."/>
            <person name="Fan Y."/>
            <person name="Li X."/>
            <person name="Huang L."/>
            <person name="Hu Y."/>
            <person name="Liang C."/>
            <person name="Hu X."/>
            <person name="Xu J."/>
            <person name="Yu X."/>
        </authorList>
    </citation>
    <scope>NUCLEOTIDE SEQUENCE [LARGE SCALE GENOMIC DNA]</scope>
    <source>
        <strain evidence="1">Henan</strain>
    </source>
</reference>
<sequence>MATLERQIQQFGMYITWKQLRPGGTPEALKHVILRVLDQQLAVMLSKVGKMFTVASDASERGIGTVLMNRDGDCQGDAAYRRVQESNHTSGRFHSFSDIVTDFHGRSGATQQTKNLFILPFIQSAVAVISERYASTWMTHIFDTASWETLNYVQCINYPLRYRSNQA</sequence>
<protein>
    <submittedName>
        <fullName evidence="1">Uncharacterized protein</fullName>
    </submittedName>
</protein>
<evidence type="ECO:0000313" key="2">
    <source>
        <dbReference type="Proteomes" id="UP000008909"/>
    </source>
</evidence>
<reference key="2">
    <citation type="submission" date="2011-10" db="EMBL/GenBank/DDBJ databases">
        <title>The genome and transcriptome sequence of Clonorchis sinensis provide insights into the carcinogenic liver fluke.</title>
        <authorList>
            <person name="Wang X."/>
            <person name="Huang Y."/>
            <person name="Chen W."/>
            <person name="Liu H."/>
            <person name="Guo L."/>
            <person name="Chen Y."/>
            <person name="Luo F."/>
            <person name="Zhou W."/>
            <person name="Sun J."/>
            <person name="Mao Q."/>
            <person name="Liang P."/>
            <person name="Zhou C."/>
            <person name="Tian Y."/>
            <person name="Men J."/>
            <person name="Lv X."/>
            <person name="Huang L."/>
            <person name="Zhou J."/>
            <person name="Hu Y."/>
            <person name="Li R."/>
            <person name="Zhang F."/>
            <person name="Lei H."/>
            <person name="Li X."/>
            <person name="Hu X."/>
            <person name="Liang C."/>
            <person name="Xu J."/>
            <person name="Wu Z."/>
            <person name="Yu X."/>
        </authorList>
    </citation>
    <scope>NUCLEOTIDE SEQUENCE</scope>
    <source>
        <strain>Henan</strain>
    </source>
</reference>
<keyword evidence="2" id="KW-1185">Reference proteome</keyword>
<proteinExistence type="predicted"/>
<dbReference type="EMBL" id="DF143169">
    <property type="protein sequence ID" value="GAA51563.1"/>
    <property type="molecule type" value="Genomic_DNA"/>
</dbReference>
<dbReference type="Proteomes" id="UP000008909">
    <property type="component" value="Unassembled WGS sequence"/>
</dbReference>
<accession>G7YF30</accession>
<dbReference type="AlphaFoldDB" id="G7YF30"/>
<name>G7YF30_CLOSI</name>
<organism evidence="1 2">
    <name type="scientific">Clonorchis sinensis</name>
    <name type="common">Chinese liver fluke</name>
    <dbReference type="NCBI Taxonomy" id="79923"/>
    <lineage>
        <taxon>Eukaryota</taxon>
        <taxon>Metazoa</taxon>
        <taxon>Spiralia</taxon>
        <taxon>Lophotrochozoa</taxon>
        <taxon>Platyhelminthes</taxon>
        <taxon>Trematoda</taxon>
        <taxon>Digenea</taxon>
        <taxon>Opisthorchiida</taxon>
        <taxon>Opisthorchiata</taxon>
        <taxon>Opisthorchiidae</taxon>
        <taxon>Clonorchis</taxon>
    </lineage>
</organism>
<gene>
    <name evidence="1" type="ORF">CLF_106384</name>
</gene>